<dbReference type="FunFam" id="1.10.510.10:FF:000021">
    <property type="entry name" value="Serine/threonine protein kinase"/>
    <property type="match status" value="1"/>
</dbReference>
<evidence type="ECO:0000259" key="12">
    <source>
        <dbReference type="PROSITE" id="PS50011"/>
    </source>
</evidence>
<keyword evidence="7" id="KW-0067">ATP-binding</keyword>
<dbReference type="Pfam" id="PF00069">
    <property type="entry name" value="Pkinase"/>
    <property type="match status" value="1"/>
</dbReference>
<dbReference type="SMART" id="SM00220">
    <property type="entry name" value="S_TKc"/>
    <property type="match status" value="1"/>
</dbReference>
<feature type="compositionally biased region" description="Polar residues" evidence="10">
    <location>
        <begin position="573"/>
        <end position="587"/>
    </location>
</feature>
<dbReference type="PROSITE" id="PS00108">
    <property type="entry name" value="PROTEIN_KINASE_ST"/>
    <property type="match status" value="1"/>
</dbReference>
<evidence type="ECO:0000256" key="4">
    <source>
        <dbReference type="ARBA" id="ARBA00022737"/>
    </source>
</evidence>
<feature type="compositionally biased region" description="Low complexity" evidence="10">
    <location>
        <begin position="410"/>
        <end position="426"/>
    </location>
</feature>
<feature type="transmembrane region" description="Helical" evidence="11">
    <location>
        <begin position="371"/>
        <end position="392"/>
    </location>
</feature>
<dbReference type="PROSITE" id="PS51178">
    <property type="entry name" value="PASTA"/>
    <property type="match status" value="1"/>
</dbReference>
<evidence type="ECO:0000256" key="8">
    <source>
        <dbReference type="ARBA" id="ARBA00047899"/>
    </source>
</evidence>
<dbReference type="EC" id="2.7.11.1" evidence="1"/>
<keyword evidence="5" id="KW-0547">Nucleotide-binding</keyword>
<dbReference type="PANTHER" id="PTHR43289">
    <property type="entry name" value="MITOGEN-ACTIVATED PROTEIN KINASE KINASE KINASE 20-RELATED"/>
    <property type="match status" value="1"/>
</dbReference>
<keyword evidence="11" id="KW-1133">Transmembrane helix</keyword>
<evidence type="ECO:0000256" key="3">
    <source>
        <dbReference type="ARBA" id="ARBA00022679"/>
    </source>
</evidence>
<evidence type="ECO:0000313" key="14">
    <source>
        <dbReference type="EMBL" id="QWC10113.1"/>
    </source>
</evidence>
<dbReference type="SMART" id="SM00740">
    <property type="entry name" value="PASTA"/>
    <property type="match status" value="2"/>
</dbReference>
<dbReference type="InterPro" id="IPR011009">
    <property type="entry name" value="Kinase-like_dom_sf"/>
</dbReference>
<evidence type="ECO:0000313" key="15">
    <source>
        <dbReference type="Proteomes" id="UP000676885"/>
    </source>
</evidence>
<dbReference type="InterPro" id="IPR008271">
    <property type="entry name" value="Ser/Thr_kinase_AS"/>
</dbReference>
<dbReference type="Gene3D" id="1.10.510.10">
    <property type="entry name" value="Transferase(Phosphotransferase) domain 1"/>
    <property type="match status" value="1"/>
</dbReference>
<reference evidence="14 15" key="1">
    <citation type="submission" date="2021-05" db="EMBL/GenBank/DDBJ databases">
        <title>Novel species in genus Arthrobacter.</title>
        <authorList>
            <person name="Zhang G."/>
        </authorList>
    </citation>
    <scope>NUCLEOTIDE SEQUENCE [LARGE SCALE GENOMIC DNA]</scope>
    <source>
        <strain evidence="15">zg-ZUI227</strain>
    </source>
</reference>
<keyword evidence="4" id="KW-0677">Repeat</keyword>
<feature type="region of interest" description="Disordered" evidence="10">
    <location>
        <begin position="573"/>
        <end position="596"/>
    </location>
</feature>
<dbReference type="EMBL" id="CP076022">
    <property type="protein sequence ID" value="QWC10113.1"/>
    <property type="molecule type" value="Genomic_DNA"/>
</dbReference>
<dbReference type="Gene3D" id="3.30.10.20">
    <property type="match status" value="2"/>
</dbReference>
<keyword evidence="2" id="KW-0723">Serine/threonine-protein kinase</keyword>
<organism evidence="14 15">
    <name type="scientific">Arthrobacter jiangjiafuii</name>
    <dbReference type="NCBI Taxonomy" id="2817475"/>
    <lineage>
        <taxon>Bacteria</taxon>
        <taxon>Bacillati</taxon>
        <taxon>Actinomycetota</taxon>
        <taxon>Actinomycetes</taxon>
        <taxon>Micrococcales</taxon>
        <taxon>Micrococcaceae</taxon>
        <taxon>Arthrobacter</taxon>
    </lineage>
</organism>
<dbReference type="FunFam" id="3.30.200.20:FF:000035">
    <property type="entry name" value="Serine/threonine protein kinase Stk1"/>
    <property type="match status" value="1"/>
</dbReference>
<feature type="domain" description="Protein kinase" evidence="12">
    <location>
        <begin position="13"/>
        <end position="269"/>
    </location>
</feature>
<dbReference type="GO" id="GO:0045717">
    <property type="term" value="P:negative regulation of fatty acid biosynthetic process"/>
    <property type="evidence" value="ECO:0007669"/>
    <property type="project" value="UniProtKB-ARBA"/>
</dbReference>
<evidence type="ECO:0000256" key="5">
    <source>
        <dbReference type="ARBA" id="ARBA00022741"/>
    </source>
</evidence>
<dbReference type="Proteomes" id="UP000676885">
    <property type="component" value="Chromosome"/>
</dbReference>
<evidence type="ECO:0000256" key="2">
    <source>
        <dbReference type="ARBA" id="ARBA00022527"/>
    </source>
</evidence>
<dbReference type="GO" id="GO:0004674">
    <property type="term" value="F:protein serine/threonine kinase activity"/>
    <property type="evidence" value="ECO:0007669"/>
    <property type="project" value="UniProtKB-KW"/>
</dbReference>
<dbReference type="PROSITE" id="PS50011">
    <property type="entry name" value="PROTEIN_KINASE_DOM"/>
    <property type="match status" value="1"/>
</dbReference>
<dbReference type="Gene3D" id="3.30.200.20">
    <property type="entry name" value="Phosphorylase Kinase, domain 1"/>
    <property type="match status" value="1"/>
</dbReference>
<dbReference type="InterPro" id="IPR000719">
    <property type="entry name" value="Prot_kinase_dom"/>
</dbReference>
<dbReference type="Pfam" id="PF03793">
    <property type="entry name" value="PASTA"/>
    <property type="match status" value="1"/>
</dbReference>
<dbReference type="PANTHER" id="PTHR43289:SF6">
    <property type="entry name" value="SERINE_THREONINE-PROTEIN KINASE NEKL-3"/>
    <property type="match status" value="1"/>
</dbReference>
<dbReference type="AlphaFoldDB" id="A0A975R123"/>
<feature type="compositionally biased region" description="Acidic residues" evidence="10">
    <location>
        <begin position="347"/>
        <end position="362"/>
    </location>
</feature>
<protein>
    <recommendedName>
        <fullName evidence="1">non-specific serine/threonine protein kinase</fullName>
        <ecNumber evidence="1">2.7.11.1</ecNumber>
    </recommendedName>
</protein>
<keyword evidence="6 14" id="KW-0418">Kinase</keyword>
<evidence type="ECO:0000256" key="7">
    <source>
        <dbReference type="ARBA" id="ARBA00022840"/>
    </source>
</evidence>
<keyword evidence="11" id="KW-0472">Membrane</keyword>
<evidence type="ECO:0000256" key="9">
    <source>
        <dbReference type="ARBA" id="ARBA00048679"/>
    </source>
</evidence>
<evidence type="ECO:0000256" key="10">
    <source>
        <dbReference type="SAM" id="MobiDB-lite"/>
    </source>
</evidence>
<dbReference type="KEGG" id="ajg:KKR91_00105"/>
<dbReference type="CDD" id="cd06577">
    <property type="entry name" value="PASTA_pknB"/>
    <property type="match status" value="1"/>
</dbReference>
<keyword evidence="11" id="KW-0812">Transmembrane</keyword>
<sequence>MRPTSGITLGGRFQLTDRIAIGGMGEVWKARDLVLGRIVAIKILKEEYTGDPGFLNRFRAEARHTALLNHEGIANVFDYGEEEGSAYLVMELVPGLPLSSIIERDKSLTPDRTLSIIGQTATALAAAHKQGLVHRDVKPGNLLILPDGRVKITDFGIARLADQVPLTATGQVMGTAQYLAPEQATGQQATGSSDIYALGVIGYELLAGTRPFTGESQIAIALAQVNDTPPPLPESIPVPVRALIMSMLAKDPADRPADAEALARAVAAIRRGDIQAAEQAVPGMLLFGDGQATALTDTVTSPIPTAGTSATRVVNSAPTTSALPTVAGASVAGNAADDELAASRDWTDEDVDDTDDTGDDDGTDGKRRNPWLIPLIVLLFLIIGAAVAAFLLTGNNDDNDPVPSPSATKTSQSASPTPSRTPSAAPTEEESAAPTVDPNEITLNAAAYQGRNVNEVQAELINLGLSVNRVPVPDDNVPVDTVIDVNPVGVLSRGDAVTIIYSTGPEVQEITVPSGLVGLTAAQAEQAIRAAGLTPVNGGPEPSSRPAGTVTVVTPAEGSVLQEGGTVTYFISQGQTTQPNPSVTAPSATPIAPPGG</sequence>
<accession>A0A975R123</accession>
<evidence type="ECO:0000256" key="11">
    <source>
        <dbReference type="SAM" id="Phobius"/>
    </source>
</evidence>
<evidence type="ECO:0000259" key="13">
    <source>
        <dbReference type="PROSITE" id="PS51178"/>
    </source>
</evidence>
<comment type="catalytic activity">
    <reaction evidence="9">
        <text>L-seryl-[protein] + ATP = O-phospho-L-seryl-[protein] + ADP + H(+)</text>
        <dbReference type="Rhea" id="RHEA:17989"/>
        <dbReference type="Rhea" id="RHEA-COMP:9863"/>
        <dbReference type="Rhea" id="RHEA-COMP:11604"/>
        <dbReference type="ChEBI" id="CHEBI:15378"/>
        <dbReference type="ChEBI" id="CHEBI:29999"/>
        <dbReference type="ChEBI" id="CHEBI:30616"/>
        <dbReference type="ChEBI" id="CHEBI:83421"/>
        <dbReference type="ChEBI" id="CHEBI:456216"/>
        <dbReference type="EC" id="2.7.11.1"/>
    </reaction>
</comment>
<feature type="domain" description="PASTA" evidence="13">
    <location>
        <begin position="506"/>
        <end position="573"/>
    </location>
</feature>
<dbReference type="SUPFAM" id="SSF56112">
    <property type="entry name" value="Protein kinase-like (PK-like)"/>
    <property type="match status" value="1"/>
</dbReference>
<keyword evidence="15" id="KW-1185">Reference proteome</keyword>
<evidence type="ECO:0000256" key="1">
    <source>
        <dbReference type="ARBA" id="ARBA00012513"/>
    </source>
</evidence>
<keyword evidence="3" id="KW-0808">Transferase</keyword>
<comment type="catalytic activity">
    <reaction evidence="8">
        <text>L-threonyl-[protein] + ATP = O-phospho-L-threonyl-[protein] + ADP + H(+)</text>
        <dbReference type="Rhea" id="RHEA:46608"/>
        <dbReference type="Rhea" id="RHEA-COMP:11060"/>
        <dbReference type="Rhea" id="RHEA-COMP:11605"/>
        <dbReference type="ChEBI" id="CHEBI:15378"/>
        <dbReference type="ChEBI" id="CHEBI:30013"/>
        <dbReference type="ChEBI" id="CHEBI:30616"/>
        <dbReference type="ChEBI" id="CHEBI:61977"/>
        <dbReference type="ChEBI" id="CHEBI:456216"/>
        <dbReference type="EC" id="2.7.11.1"/>
    </reaction>
</comment>
<proteinExistence type="predicted"/>
<evidence type="ECO:0000256" key="6">
    <source>
        <dbReference type="ARBA" id="ARBA00022777"/>
    </source>
</evidence>
<dbReference type="CDD" id="cd14014">
    <property type="entry name" value="STKc_PknB_like"/>
    <property type="match status" value="1"/>
</dbReference>
<feature type="region of interest" description="Disordered" evidence="10">
    <location>
        <begin position="340"/>
        <end position="367"/>
    </location>
</feature>
<dbReference type="RefSeq" id="WP_210227093.1">
    <property type="nucleotide sequence ID" value="NZ_CP076022.1"/>
</dbReference>
<feature type="region of interest" description="Disordered" evidence="10">
    <location>
        <begin position="401"/>
        <end position="439"/>
    </location>
</feature>
<name>A0A975R123_9MICC</name>
<gene>
    <name evidence="14" type="ORF">KKR91_00105</name>
</gene>
<dbReference type="InterPro" id="IPR005543">
    <property type="entry name" value="PASTA_dom"/>
</dbReference>
<dbReference type="GO" id="GO:0005524">
    <property type="term" value="F:ATP binding"/>
    <property type="evidence" value="ECO:0007669"/>
    <property type="project" value="UniProtKB-KW"/>
</dbReference>